<feature type="domain" description="Multidrug resistance protein MdtA-like barrel-sandwich hybrid" evidence="5">
    <location>
        <begin position="66"/>
        <end position="221"/>
    </location>
</feature>
<dbReference type="PANTHER" id="PTHR30158">
    <property type="entry name" value="ACRA/E-RELATED COMPONENT OF DRUG EFFLUX TRANSPORTER"/>
    <property type="match status" value="1"/>
</dbReference>
<evidence type="ECO:0000256" key="3">
    <source>
        <dbReference type="SAM" id="MobiDB-lite"/>
    </source>
</evidence>
<evidence type="ECO:0000256" key="4">
    <source>
        <dbReference type="SAM" id="SignalP"/>
    </source>
</evidence>
<feature type="region of interest" description="Disordered" evidence="3">
    <location>
        <begin position="428"/>
        <end position="459"/>
    </location>
</feature>
<dbReference type="RefSeq" id="WP_010038535.1">
    <property type="nucleotide sequence ID" value="NZ_CP025958.1"/>
</dbReference>
<dbReference type="Gene3D" id="2.40.30.170">
    <property type="match status" value="1"/>
</dbReference>
<gene>
    <name evidence="6" type="ORF">C1280_12660</name>
</gene>
<feature type="coiled-coil region" evidence="2">
    <location>
        <begin position="104"/>
        <end position="173"/>
    </location>
</feature>
<evidence type="ECO:0000313" key="7">
    <source>
        <dbReference type="Proteomes" id="UP000245802"/>
    </source>
</evidence>
<feature type="signal peptide" evidence="4">
    <location>
        <begin position="1"/>
        <end position="18"/>
    </location>
</feature>
<proteinExistence type="inferred from homology"/>
<dbReference type="Pfam" id="PF25917">
    <property type="entry name" value="BSH_RND"/>
    <property type="match status" value="1"/>
</dbReference>
<dbReference type="InterPro" id="IPR058625">
    <property type="entry name" value="MdtA-like_BSH"/>
</dbReference>
<dbReference type="AlphaFoldDB" id="A0A2Z3H0D3"/>
<dbReference type="GO" id="GO:0005886">
    <property type="term" value="C:plasma membrane"/>
    <property type="evidence" value="ECO:0007669"/>
    <property type="project" value="TreeGrafter"/>
</dbReference>
<reference evidence="6 7" key="1">
    <citation type="submission" date="2018-01" db="EMBL/GenBank/DDBJ databases">
        <title>G. obscuriglobus.</title>
        <authorList>
            <person name="Franke J."/>
            <person name="Blomberg W."/>
            <person name="Selmecki A."/>
        </authorList>
    </citation>
    <scope>NUCLEOTIDE SEQUENCE [LARGE SCALE GENOMIC DNA]</scope>
    <source>
        <strain evidence="6 7">DSM 5831</strain>
    </source>
</reference>
<dbReference type="GO" id="GO:0022857">
    <property type="term" value="F:transmembrane transporter activity"/>
    <property type="evidence" value="ECO:0007669"/>
    <property type="project" value="InterPro"/>
</dbReference>
<dbReference type="KEGG" id="gog:C1280_12660"/>
<feature type="region of interest" description="Disordered" evidence="3">
    <location>
        <begin position="370"/>
        <end position="414"/>
    </location>
</feature>
<accession>A0A2Z3H0D3</accession>
<dbReference type="Gene3D" id="1.10.287.470">
    <property type="entry name" value="Helix hairpin bin"/>
    <property type="match status" value="1"/>
</dbReference>
<dbReference type="PANTHER" id="PTHR30158:SF10">
    <property type="entry name" value="CATION EFFLUX PUMP"/>
    <property type="match status" value="1"/>
</dbReference>
<name>A0A2Z3H0D3_9BACT</name>
<evidence type="ECO:0000313" key="6">
    <source>
        <dbReference type="EMBL" id="AWM37762.1"/>
    </source>
</evidence>
<evidence type="ECO:0000256" key="1">
    <source>
        <dbReference type="ARBA" id="ARBA00009477"/>
    </source>
</evidence>
<dbReference type="OrthoDB" id="9806939at2"/>
<comment type="similarity">
    <text evidence="1">Belongs to the membrane fusion protein (MFP) (TC 8.A.1) family.</text>
</comment>
<feature type="chain" id="PRO_5016284465" description="Multidrug resistance protein MdtA-like barrel-sandwich hybrid domain-containing protein" evidence="4">
    <location>
        <begin position="19"/>
        <end position="459"/>
    </location>
</feature>
<keyword evidence="4" id="KW-0732">Signal</keyword>
<dbReference type="NCBIfam" id="TIGR01730">
    <property type="entry name" value="RND_mfp"/>
    <property type="match status" value="1"/>
</dbReference>
<keyword evidence="2" id="KW-0175">Coiled coil</keyword>
<dbReference type="InterPro" id="IPR006143">
    <property type="entry name" value="RND_pump_MFP"/>
</dbReference>
<sequence>MVNALRLYLGSNGFIVLAACLAALGCRGAPPAPPEPPPPVASVTQPIDFPVQSYYEYNGYLDSVESVQVRARVKGVLEEFRFTEGDEVKKGDLLYRIDPREYEAAELKAKSDISKAEADAANAKAQIRLTKAEVDRQQKTYNSGAGAVFDLDKAQANLAAAQAQLDVAAANREAGESALRTARLDLEYTQIKAPIDGRISRTLVTPGNLVGQNETTLLTTIVRMDELYVYYDAAERDLIEYQRTPSGAAPGAKGPATLPVEFGVATEKGFPHRGVIDFRENRVETSTGTVRIRGRVANPIVEPGRHRLLYPGLFARIRVPSGPLRTLPVIPEDALMTGQEGQFVYVLGEGNVVQKRSVTVVPQHVWKAESQQGPTWTLAAPVPPPGGAPSAGAAPGAGGPPPGAGGPPPGPVPVRSVVAVAKGLTRADRVLVTGLTKSRPGAPVTPEHRELQQPAPEAK</sequence>
<evidence type="ECO:0000256" key="2">
    <source>
        <dbReference type="SAM" id="Coils"/>
    </source>
</evidence>
<keyword evidence="7" id="KW-1185">Reference proteome</keyword>
<dbReference type="Gene3D" id="2.40.420.20">
    <property type="match status" value="1"/>
</dbReference>
<evidence type="ECO:0000259" key="5">
    <source>
        <dbReference type="Pfam" id="PF25917"/>
    </source>
</evidence>
<dbReference type="Gene3D" id="2.40.50.100">
    <property type="match status" value="1"/>
</dbReference>
<feature type="compositionally biased region" description="Pro residues" evidence="3">
    <location>
        <begin position="398"/>
        <end position="412"/>
    </location>
</feature>
<dbReference type="GO" id="GO:0030313">
    <property type="term" value="C:cell envelope"/>
    <property type="evidence" value="ECO:0007669"/>
    <property type="project" value="UniProtKB-SubCell"/>
</dbReference>
<protein>
    <recommendedName>
        <fullName evidence="5">Multidrug resistance protein MdtA-like barrel-sandwich hybrid domain-containing protein</fullName>
    </recommendedName>
</protein>
<dbReference type="SUPFAM" id="SSF111369">
    <property type="entry name" value="HlyD-like secretion proteins"/>
    <property type="match status" value="1"/>
</dbReference>
<organism evidence="6 7">
    <name type="scientific">Gemmata obscuriglobus</name>
    <dbReference type="NCBI Taxonomy" id="114"/>
    <lineage>
        <taxon>Bacteria</taxon>
        <taxon>Pseudomonadati</taxon>
        <taxon>Planctomycetota</taxon>
        <taxon>Planctomycetia</taxon>
        <taxon>Gemmatales</taxon>
        <taxon>Gemmataceae</taxon>
        <taxon>Gemmata</taxon>
    </lineage>
</organism>
<dbReference type="Proteomes" id="UP000245802">
    <property type="component" value="Chromosome"/>
</dbReference>
<dbReference type="GO" id="GO:0046677">
    <property type="term" value="P:response to antibiotic"/>
    <property type="evidence" value="ECO:0007669"/>
    <property type="project" value="TreeGrafter"/>
</dbReference>
<dbReference type="PROSITE" id="PS51257">
    <property type="entry name" value="PROKAR_LIPOPROTEIN"/>
    <property type="match status" value="1"/>
</dbReference>
<dbReference type="EMBL" id="CP025958">
    <property type="protein sequence ID" value="AWM37762.1"/>
    <property type="molecule type" value="Genomic_DNA"/>
</dbReference>